<sequence length="38" mass="4304">MLPESRVKVLPNFRTCQFQSLLPSEEFLDLRGGGVLEP</sequence>
<dbReference type="GO" id="GO:0016874">
    <property type="term" value="F:ligase activity"/>
    <property type="evidence" value="ECO:0007669"/>
    <property type="project" value="UniProtKB-KW"/>
</dbReference>
<organism evidence="1">
    <name type="scientific">Arundo donax</name>
    <name type="common">Giant reed</name>
    <name type="synonym">Donax arundinaceus</name>
    <dbReference type="NCBI Taxonomy" id="35708"/>
    <lineage>
        <taxon>Eukaryota</taxon>
        <taxon>Viridiplantae</taxon>
        <taxon>Streptophyta</taxon>
        <taxon>Embryophyta</taxon>
        <taxon>Tracheophyta</taxon>
        <taxon>Spermatophyta</taxon>
        <taxon>Magnoliopsida</taxon>
        <taxon>Liliopsida</taxon>
        <taxon>Poales</taxon>
        <taxon>Poaceae</taxon>
        <taxon>PACMAD clade</taxon>
        <taxon>Arundinoideae</taxon>
        <taxon>Arundineae</taxon>
        <taxon>Arundo</taxon>
    </lineage>
</organism>
<name>A0A0A9CKE0_ARUDO</name>
<dbReference type="EMBL" id="GBRH01222972">
    <property type="protein sequence ID" value="JAD74923.1"/>
    <property type="molecule type" value="Transcribed_RNA"/>
</dbReference>
<reference evidence="1" key="2">
    <citation type="journal article" date="2015" name="Data Brief">
        <title>Shoot transcriptome of the giant reed, Arundo donax.</title>
        <authorList>
            <person name="Barrero R.A."/>
            <person name="Guerrero F.D."/>
            <person name="Moolhuijzen P."/>
            <person name="Goolsby J.A."/>
            <person name="Tidwell J."/>
            <person name="Bellgard S.E."/>
            <person name="Bellgard M.I."/>
        </authorList>
    </citation>
    <scope>NUCLEOTIDE SEQUENCE</scope>
    <source>
        <tissue evidence="1">Shoot tissue taken approximately 20 cm above the soil surface</tissue>
    </source>
</reference>
<keyword evidence="1" id="KW-0436">Ligase</keyword>
<evidence type="ECO:0000313" key="1">
    <source>
        <dbReference type="EMBL" id="JAD74923.1"/>
    </source>
</evidence>
<reference evidence="1" key="1">
    <citation type="submission" date="2014-09" db="EMBL/GenBank/DDBJ databases">
        <authorList>
            <person name="Magalhaes I.L.F."/>
            <person name="Oliveira U."/>
            <person name="Santos F.R."/>
            <person name="Vidigal T.H.D.A."/>
            <person name="Brescovit A.D."/>
            <person name="Santos A.J."/>
        </authorList>
    </citation>
    <scope>NUCLEOTIDE SEQUENCE</scope>
    <source>
        <tissue evidence="1">Shoot tissue taken approximately 20 cm above the soil surface</tissue>
    </source>
</reference>
<proteinExistence type="predicted"/>
<dbReference type="AlphaFoldDB" id="A0A0A9CKE0"/>
<accession>A0A0A9CKE0</accession>
<protein>
    <submittedName>
        <fullName evidence="1">Ubiquitin-protein ligase, putative</fullName>
    </submittedName>
</protein>